<dbReference type="PANTHER" id="PTHR43640">
    <property type="entry name" value="OS07G0260300 PROTEIN"/>
    <property type="match status" value="1"/>
</dbReference>
<evidence type="ECO:0000256" key="2">
    <source>
        <dbReference type="SAM" id="SignalP"/>
    </source>
</evidence>
<feature type="chain" id="PRO_5021840726" description="Thioredoxin domain-containing protein" evidence="2">
    <location>
        <begin position="27"/>
        <end position="613"/>
    </location>
</feature>
<accession>A0A517MZP7</accession>
<dbReference type="SUPFAM" id="SSF52833">
    <property type="entry name" value="Thioredoxin-like"/>
    <property type="match status" value="1"/>
</dbReference>
<dbReference type="KEGG" id="amob:HG15A2_36890"/>
<keyword evidence="1" id="KW-1015">Disulfide bond</keyword>
<protein>
    <recommendedName>
        <fullName evidence="5">Thioredoxin domain-containing protein</fullName>
    </recommendedName>
</protein>
<dbReference type="SUPFAM" id="SSF49742">
    <property type="entry name" value="PHM/PNGase F"/>
    <property type="match status" value="2"/>
</dbReference>
<proteinExistence type="predicted"/>
<gene>
    <name evidence="3" type="ORF">HG15A2_36890</name>
</gene>
<dbReference type="EMBL" id="CP036263">
    <property type="protein sequence ID" value="QDT00353.1"/>
    <property type="molecule type" value="Genomic_DNA"/>
</dbReference>
<dbReference type="Proteomes" id="UP000319852">
    <property type="component" value="Chromosome"/>
</dbReference>
<name>A0A517MZP7_9BACT</name>
<dbReference type="PANTHER" id="PTHR43640:SF1">
    <property type="entry name" value="THIOREDOXIN-DEPENDENT PEROXIREDOXIN"/>
    <property type="match status" value="1"/>
</dbReference>
<dbReference type="Gene3D" id="3.40.30.10">
    <property type="entry name" value="Glutaredoxin"/>
    <property type="match status" value="1"/>
</dbReference>
<feature type="signal peptide" evidence="2">
    <location>
        <begin position="1"/>
        <end position="26"/>
    </location>
</feature>
<dbReference type="AlphaFoldDB" id="A0A517MZP7"/>
<dbReference type="GO" id="GO:0016715">
    <property type="term" value="F:oxidoreductase activity, acting on paired donors, with incorporation or reduction of molecular oxygen, reduced ascorbate as one donor, and incorporation of one atom of oxygen"/>
    <property type="evidence" value="ECO:0007669"/>
    <property type="project" value="InterPro"/>
</dbReference>
<evidence type="ECO:0000256" key="1">
    <source>
        <dbReference type="ARBA" id="ARBA00023157"/>
    </source>
</evidence>
<dbReference type="OrthoDB" id="9786191at2"/>
<dbReference type="InterPro" id="IPR036249">
    <property type="entry name" value="Thioredoxin-like_sf"/>
</dbReference>
<dbReference type="InterPro" id="IPR047262">
    <property type="entry name" value="PRX-like1"/>
</dbReference>
<dbReference type="Gene3D" id="2.60.120.310">
    <property type="entry name" value="Copper type II, ascorbate-dependent monooxygenase, N-terminal domain"/>
    <property type="match status" value="1"/>
</dbReference>
<dbReference type="InterPro" id="IPR036939">
    <property type="entry name" value="Cu2_ascorb_mOase_N_sf"/>
</dbReference>
<dbReference type="InterPro" id="IPR014784">
    <property type="entry name" value="Cu2_ascorb_mOase-like_C"/>
</dbReference>
<dbReference type="GO" id="GO:0005507">
    <property type="term" value="F:copper ion binding"/>
    <property type="evidence" value="ECO:0007669"/>
    <property type="project" value="InterPro"/>
</dbReference>
<keyword evidence="4" id="KW-1185">Reference proteome</keyword>
<dbReference type="InterPro" id="IPR008977">
    <property type="entry name" value="PHM/PNGase_F_dom_sf"/>
</dbReference>
<evidence type="ECO:0008006" key="5">
    <source>
        <dbReference type="Google" id="ProtNLM"/>
    </source>
</evidence>
<dbReference type="Gene3D" id="2.60.120.230">
    <property type="match status" value="1"/>
</dbReference>
<organism evidence="3 4">
    <name type="scientific">Adhaeretor mobilis</name>
    <dbReference type="NCBI Taxonomy" id="1930276"/>
    <lineage>
        <taxon>Bacteria</taxon>
        <taxon>Pseudomonadati</taxon>
        <taxon>Planctomycetota</taxon>
        <taxon>Planctomycetia</taxon>
        <taxon>Pirellulales</taxon>
        <taxon>Lacipirellulaceae</taxon>
        <taxon>Adhaeretor</taxon>
    </lineage>
</organism>
<sequence length="613" mass="69508" precursor="true">MVIQRQHLCRVVVTILTILSVGNTQAAAPVLTGRWGDTRLPLQLISNCDSNRTQALVVVTFSTICPLAKRLVPQLNRLQAQYQADGIQLVALFPNGIDDLNEIATYAIDTQLTFPVYKDDLDSPWHEQLGMKTTPSVVMLDVRNGFDVQTVVYRGQVSGQWFGGGASNEKQNYLADALASFVKDEPVLLTETAASGCAIAKRARRDLSSYENTTYYKDILPLLQDSCISCHRSGEPGAELFAAFDSYETVAAMSDVMLSRMENRLMPPWHASTDPHNGLGGFKGDVRLSDEQIDLFRAWVKNDCPAGNDEDAPAEPTWPFSDAWRIGTPDFVFQMPEPYVVPKDRLDEYQFYRVAANFPEDRFIQSIEMKPGNKSIVHHMGAIIGRSSLEAQSANQALLKLYGLTGDKVKKIGDYIPGDPFNARTYPKGYALKLPARHDLFFEMHYTPTGEEEEPDLSQLGIVWADQQPEHVIETKVFNRKDIRLRPHMQHYEKQSYYQFSTDVLIYALAPHMHFRGKDFTLYKLENPGTPDESRVLILKIPAYDFNWQRTYEFVKPLKLKAGDVLFSVAHFDNSHFNPNNPDPEAFVRFGLLSEQEMLNMRTKFERVELEDK</sequence>
<evidence type="ECO:0000313" key="4">
    <source>
        <dbReference type="Proteomes" id="UP000319852"/>
    </source>
</evidence>
<evidence type="ECO:0000313" key="3">
    <source>
        <dbReference type="EMBL" id="QDT00353.1"/>
    </source>
</evidence>
<reference evidence="3 4" key="1">
    <citation type="submission" date="2019-02" db="EMBL/GenBank/DDBJ databases">
        <title>Deep-cultivation of Planctomycetes and their phenomic and genomic characterization uncovers novel biology.</title>
        <authorList>
            <person name="Wiegand S."/>
            <person name="Jogler M."/>
            <person name="Boedeker C."/>
            <person name="Pinto D."/>
            <person name="Vollmers J."/>
            <person name="Rivas-Marin E."/>
            <person name="Kohn T."/>
            <person name="Peeters S.H."/>
            <person name="Heuer A."/>
            <person name="Rast P."/>
            <person name="Oberbeckmann S."/>
            <person name="Bunk B."/>
            <person name="Jeske O."/>
            <person name="Meyerdierks A."/>
            <person name="Storesund J.E."/>
            <person name="Kallscheuer N."/>
            <person name="Luecker S."/>
            <person name="Lage O.M."/>
            <person name="Pohl T."/>
            <person name="Merkel B.J."/>
            <person name="Hornburger P."/>
            <person name="Mueller R.-W."/>
            <person name="Bruemmer F."/>
            <person name="Labrenz M."/>
            <person name="Spormann A.M."/>
            <person name="Op den Camp H."/>
            <person name="Overmann J."/>
            <person name="Amann R."/>
            <person name="Jetten M.S.M."/>
            <person name="Mascher T."/>
            <person name="Medema M.H."/>
            <person name="Devos D.P."/>
            <person name="Kaster A.-K."/>
            <person name="Ovreas L."/>
            <person name="Rohde M."/>
            <person name="Galperin M.Y."/>
            <person name="Jogler C."/>
        </authorList>
    </citation>
    <scope>NUCLEOTIDE SEQUENCE [LARGE SCALE GENOMIC DNA]</scope>
    <source>
        <strain evidence="3 4">HG15A2</strain>
    </source>
</reference>
<keyword evidence="2" id="KW-0732">Signal</keyword>